<evidence type="ECO:0000256" key="1">
    <source>
        <dbReference type="SAM" id="MobiDB-lite"/>
    </source>
</evidence>
<dbReference type="SUPFAM" id="SSF51735">
    <property type="entry name" value="NAD(P)-binding Rossmann-fold domains"/>
    <property type="match status" value="1"/>
</dbReference>
<dbReference type="Proteomes" id="UP000280346">
    <property type="component" value="Unassembled WGS sequence"/>
</dbReference>
<dbReference type="Gene3D" id="3.90.25.10">
    <property type="entry name" value="UDP-galactose 4-epimerase, domain 1"/>
    <property type="match status" value="1"/>
</dbReference>
<reference evidence="3 4" key="1">
    <citation type="submission" date="2018-12" db="EMBL/GenBank/DDBJ databases">
        <authorList>
            <person name="Yang Y."/>
        </authorList>
    </citation>
    <scope>NUCLEOTIDE SEQUENCE [LARGE SCALE GENOMIC DNA]</scope>
    <source>
        <strain evidence="3 4">GSF71</strain>
    </source>
</reference>
<dbReference type="NCBIfam" id="TIGR02622">
    <property type="entry name" value="CDP_4_6_dhtase"/>
    <property type="match status" value="1"/>
</dbReference>
<dbReference type="CDD" id="cd05252">
    <property type="entry name" value="CDP_GD_SDR_e"/>
    <property type="match status" value="1"/>
</dbReference>
<dbReference type="EMBL" id="RZIJ01000013">
    <property type="protein sequence ID" value="RUQ68955.1"/>
    <property type="molecule type" value="Genomic_DNA"/>
</dbReference>
<dbReference type="OrthoDB" id="9801785at2"/>
<accession>A0A3S0V0H5</accession>
<evidence type="ECO:0000313" key="3">
    <source>
        <dbReference type="EMBL" id="RUQ68955.1"/>
    </source>
</evidence>
<feature type="domain" description="NAD(P)-binding" evidence="2">
    <location>
        <begin position="34"/>
        <end position="356"/>
    </location>
</feature>
<keyword evidence="3" id="KW-0456">Lyase</keyword>
<dbReference type="EC" id="4.2.1.45" evidence="3"/>
<proteinExistence type="predicted"/>
<dbReference type="Gene3D" id="3.40.50.720">
    <property type="entry name" value="NAD(P)-binding Rossmann-like Domain"/>
    <property type="match status" value="1"/>
</dbReference>
<dbReference type="Pfam" id="PF16363">
    <property type="entry name" value="GDP_Man_Dehyd"/>
    <property type="match status" value="1"/>
</dbReference>
<dbReference type="PANTHER" id="PTHR43000">
    <property type="entry name" value="DTDP-D-GLUCOSE 4,6-DEHYDRATASE-RELATED"/>
    <property type="match status" value="1"/>
</dbReference>
<organism evidence="3 4">
    <name type="scientific">Azospirillum doebereinerae</name>
    <dbReference type="NCBI Taxonomy" id="92933"/>
    <lineage>
        <taxon>Bacteria</taxon>
        <taxon>Pseudomonadati</taxon>
        <taxon>Pseudomonadota</taxon>
        <taxon>Alphaproteobacteria</taxon>
        <taxon>Rhodospirillales</taxon>
        <taxon>Azospirillaceae</taxon>
        <taxon>Azospirillum</taxon>
    </lineage>
</organism>
<feature type="region of interest" description="Disordered" evidence="1">
    <location>
        <begin position="1"/>
        <end position="21"/>
    </location>
</feature>
<evidence type="ECO:0000313" key="4">
    <source>
        <dbReference type="Proteomes" id="UP000280346"/>
    </source>
</evidence>
<protein>
    <submittedName>
        <fullName evidence="3">CDP-glucose 4,6-dehydratase</fullName>
        <ecNumber evidence="3">4.2.1.45</ecNumber>
    </submittedName>
</protein>
<dbReference type="InterPro" id="IPR013445">
    <property type="entry name" value="CDP_4_6_deHydtase"/>
</dbReference>
<sequence length="389" mass="42976">MVVTPAPDRGRETPVAAAPSGDVSPAFWRNRRVFVTGITGFKGSWLAEWLLRMGAVVRGFSLEPDRTGLPDGQPTHFDQLGLAGRLDHQVGDIRDRGRLAEAVADFKPHVVIHMAAQALVRASYADPVATYATNVMGTVHLLEACRHSPDLRSIVVVSSDKCYENREWIWGYRESDPMGGYDPYSNSKGCTELVAAAYRQSFFPLDRHAQHGIVLASARAGNVVGGGDWSPDRLIPDAMRALLDGTTLIVRSPKAVRPWQHVLEPLRGYLMLAEACIERGPEVGHGWNFGPADDLTLTVEDLMERLAAGLEGFRWDARPDPQSPHEATMLRLDCALARSKLGWRPRIGSRELIDMTMAWYRHSAAHAHDAQAAVTVEQIRRYGEGHGEH</sequence>
<dbReference type="InterPro" id="IPR036291">
    <property type="entry name" value="NAD(P)-bd_dom_sf"/>
</dbReference>
<dbReference type="GO" id="GO:0047733">
    <property type="term" value="F:CDP-glucose 4,6-dehydratase activity"/>
    <property type="evidence" value="ECO:0007669"/>
    <property type="project" value="UniProtKB-EC"/>
</dbReference>
<gene>
    <name evidence="3" type="primary">rfbG</name>
    <name evidence="3" type="ORF">EJ913_16705</name>
</gene>
<dbReference type="AlphaFoldDB" id="A0A3S0V0H5"/>
<comment type="caution">
    <text evidence="3">The sequence shown here is derived from an EMBL/GenBank/DDBJ whole genome shotgun (WGS) entry which is preliminary data.</text>
</comment>
<dbReference type="InterPro" id="IPR016040">
    <property type="entry name" value="NAD(P)-bd_dom"/>
</dbReference>
<evidence type="ECO:0000259" key="2">
    <source>
        <dbReference type="Pfam" id="PF16363"/>
    </source>
</evidence>
<keyword evidence="4" id="KW-1185">Reference proteome</keyword>
<name>A0A3S0V0H5_9PROT</name>